<gene>
    <name evidence="1" type="ORF">DW084_18585</name>
</gene>
<organism evidence="1 2">
    <name type="scientific">Enterococcus casseliflavus</name>
    <name type="common">Enterococcus flavescens</name>
    <dbReference type="NCBI Taxonomy" id="37734"/>
    <lineage>
        <taxon>Bacteria</taxon>
        <taxon>Bacillati</taxon>
        <taxon>Bacillota</taxon>
        <taxon>Bacilli</taxon>
        <taxon>Lactobacillales</taxon>
        <taxon>Enterococcaceae</taxon>
        <taxon>Enterococcus</taxon>
    </lineage>
</organism>
<name>A0A415EI48_ENTCA</name>
<sequence length="116" mass="13817">MNVFTTKQDYLQGFQRTFEAVEKRESTVLKDYLTNQIRHLNTLVNQISSRNFWEVWPKILGIDAKISLVDELINFEDFSSEDILRIVETDYQTYFKELCGYDLSMETKHSMIFNVM</sequence>
<evidence type="ECO:0000313" key="2">
    <source>
        <dbReference type="Proteomes" id="UP000286288"/>
    </source>
</evidence>
<proteinExistence type="predicted"/>
<protein>
    <submittedName>
        <fullName evidence="1">Uncharacterized protein</fullName>
    </submittedName>
</protein>
<evidence type="ECO:0000313" key="1">
    <source>
        <dbReference type="EMBL" id="RHK00998.1"/>
    </source>
</evidence>
<dbReference type="Pfam" id="PF22652">
    <property type="entry name" value="DUF7006"/>
    <property type="match status" value="1"/>
</dbReference>
<dbReference type="Proteomes" id="UP000286288">
    <property type="component" value="Unassembled WGS sequence"/>
</dbReference>
<dbReference type="InterPro" id="IPR054275">
    <property type="entry name" value="DUF7006"/>
</dbReference>
<accession>A0A415EI48</accession>
<comment type="caution">
    <text evidence="1">The sequence shown here is derived from an EMBL/GenBank/DDBJ whole genome shotgun (WGS) entry which is preliminary data.</text>
</comment>
<dbReference type="AlphaFoldDB" id="A0A415EI48"/>
<dbReference type="EMBL" id="QRMZ01000082">
    <property type="protein sequence ID" value="RHK00998.1"/>
    <property type="molecule type" value="Genomic_DNA"/>
</dbReference>
<reference evidence="1 2" key="1">
    <citation type="submission" date="2018-08" db="EMBL/GenBank/DDBJ databases">
        <title>A genome reference for cultivated species of the human gut microbiota.</title>
        <authorList>
            <person name="Zou Y."/>
            <person name="Xue W."/>
            <person name="Luo G."/>
        </authorList>
    </citation>
    <scope>NUCLEOTIDE SEQUENCE [LARGE SCALE GENOMIC DNA]</scope>
    <source>
        <strain evidence="1 2">AF48-16</strain>
    </source>
</reference>